<dbReference type="PROSITE" id="PS50048">
    <property type="entry name" value="ZN2_CY6_FUNGAL_2"/>
    <property type="match status" value="1"/>
</dbReference>
<sequence>MMDLGLWDQLDFAGPSGAPESSEYVFDDSLHCLSADNSAGESSSSATLSNSPQQAVVLRGPVPIAPLGAVTRDPVKKKKLERRGHFKSRNGCFNCKKRRIKCQETHPACGHCIKGKLKCEYPVVPQIVHQPKHQIPLFTMQDMRFFQHFLQYSFPHHPLGNDAIWTHEVPCLSYNYEFLMHSILGLAASELIASDASLAEAAMAHRLKSIQAIKRKLAESNQGITYAEGNALIATCFALTFQSVILEDGMTEYMAFIRGVIIVVIQMWKAGVNFMFKHLLEQDQKDLLKPHIDKVTLPDGMWEWKAGALASLAGIRSLCAGDDLKMKYLQMTEDMANGLHEESPYKAYKAMGDHYSWWIMLPQEDFSRIVDPSDQAFTLLAANWIAIKQIMAVITEVEKEWSQKPSDKGNVDEGMGRWLRYLNRQVEPGFFRYNQWPMWVQAQLENDPCFFGKASRGGKPIERSCVGYAKLIT</sequence>
<dbReference type="Pfam" id="PF00172">
    <property type="entry name" value="Zn_clus"/>
    <property type="match status" value="1"/>
</dbReference>
<dbReference type="EMBL" id="JBAWTH010000165">
    <property type="protein sequence ID" value="KAL2274131.1"/>
    <property type="molecule type" value="Genomic_DNA"/>
</dbReference>
<dbReference type="PROSITE" id="PS00463">
    <property type="entry name" value="ZN2_CY6_FUNGAL_1"/>
    <property type="match status" value="1"/>
</dbReference>
<evidence type="ECO:0000313" key="3">
    <source>
        <dbReference type="EMBL" id="KAL2274131.1"/>
    </source>
</evidence>
<dbReference type="PANTHER" id="PTHR47784:SF7">
    <property type="entry name" value="ZN(II)2CYS6 TRANSCRIPTION FACTOR (EUROFUNG)"/>
    <property type="match status" value="1"/>
</dbReference>
<evidence type="ECO:0000313" key="4">
    <source>
        <dbReference type="Proteomes" id="UP001600888"/>
    </source>
</evidence>
<evidence type="ECO:0000259" key="2">
    <source>
        <dbReference type="PROSITE" id="PS50048"/>
    </source>
</evidence>
<protein>
    <recommendedName>
        <fullName evidence="2">Zn(2)-C6 fungal-type domain-containing protein</fullName>
    </recommendedName>
</protein>
<feature type="domain" description="Zn(2)-C6 fungal-type" evidence="2">
    <location>
        <begin position="91"/>
        <end position="121"/>
    </location>
</feature>
<dbReference type="PANTHER" id="PTHR47784">
    <property type="entry name" value="STEROL UPTAKE CONTROL PROTEIN 2"/>
    <property type="match status" value="1"/>
</dbReference>
<keyword evidence="4" id="KW-1185">Reference proteome</keyword>
<dbReference type="InterPro" id="IPR053157">
    <property type="entry name" value="Sterol_Uptake_Regulator"/>
</dbReference>
<dbReference type="Proteomes" id="UP001600888">
    <property type="component" value="Unassembled WGS sequence"/>
</dbReference>
<reference evidence="3 4" key="1">
    <citation type="submission" date="2024-03" db="EMBL/GenBank/DDBJ databases">
        <title>A high-quality draft genome sequence of Diaporthe vaccinii, a causative agent of upright dieback and viscid rot disease in cranberry plants.</title>
        <authorList>
            <person name="Sarrasin M."/>
            <person name="Lang B.F."/>
            <person name="Burger G."/>
        </authorList>
    </citation>
    <scope>NUCLEOTIDE SEQUENCE [LARGE SCALE GENOMIC DNA]</scope>
    <source>
        <strain evidence="3 4">IS7</strain>
    </source>
</reference>
<dbReference type="InterPro" id="IPR036864">
    <property type="entry name" value="Zn2-C6_fun-type_DNA-bd_sf"/>
</dbReference>
<accession>A0ABR4DW01</accession>
<name>A0ABR4DW01_9PEZI</name>
<gene>
    <name evidence="3" type="ORF">FJTKL_03611</name>
</gene>
<comment type="caution">
    <text evidence="3">The sequence shown here is derived from an EMBL/GenBank/DDBJ whole genome shotgun (WGS) entry which is preliminary data.</text>
</comment>
<dbReference type="SUPFAM" id="SSF57701">
    <property type="entry name" value="Zn2/Cys6 DNA-binding domain"/>
    <property type="match status" value="1"/>
</dbReference>
<dbReference type="CDD" id="cd00067">
    <property type="entry name" value="GAL4"/>
    <property type="match status" value="1"/>
</dbReference>
<organism evidence="3 4">
    <name type="scientific">Diaporthe vaccinii</name>
    <dbReference type="NCBI Taxonomy" id="105482"/>
    <lineage>
        <taxon>Eukaryota</taxon>
        <taxon>Fungi</taxon>
        <taxon>Dikarya</taxon>
        <taxon>Ascomycota</taxon>
        <taxon>Pezizomycotina</taxon>
        <taxon>Sordariomycetes</taxon>
        <taxon>Sordariomycetidae</taxon>
        <taxon>Diaporthales</taxon>
        <taxon>Diaporthaceae</taxon>
        <taxon>Diaporthe</taxon>
        <taxon>Diaporthe eres species complex</taxon>
    </lineage>
</organism>
<keyword evidence="1" id="KW-0539">Nucleus</keyword>
<evidence type="ECO:0000256" key="1">
    <source>
        <dbReference type="ARBA" id="ARBA00023242"/>
    </source>
</evidence>
<dbReference type="SMART" id="SM00066">
    <property type="entry name" value="GAL4"/>
    <property type="match status" value="1"/>
</dbReference>
<proteinExistence type="predicted"/>
<dbReference type="InterPro" id="IPR001138">
    <property type="entry name" value="Zn2Cys6_DnaBD"/>
</dbReference>
<dbReference type="Gene3D" id="4.10.240.10">
    <property type="entry name" value="Zn(2)-C6 fungal-type DNA-binding domain"/>
    <property type="match status" value="1"/>
</dbReference>